<evidence type="ECO:0000256" key="2">
    <source>
        <dbReference type="ARBA" id="ARBA00022603"/>
    </source>
</evidence>
<evidence type="ECO:0000313" key="12">
    <source>
        <dbReference type="Proteomes" id="UP000256900"/>
    </source>
</evidence>
<keyword evidence="12" id="KW-1185">Reference proteome</keyword>
<keyword evidence="4" id="KW-0949">S-adenosyl-L-methionine</keyword>
<dbReference type="GO" id="GO:0051539">
    <property type="term" value="F:4 iron, 4 sulfur cluster binding"/>
    <property type="evidence" value="ECO:0007669"/>
    <property type="project" value="UniProtKB-KW"/>
</dbReference>
<feature type="domain" description="Radical SAM core" evidence="10">
    <location>
        <begin position="161"/>
        <end position="377"/>
    </location>
</feature>
<proteinExistence type="predicted"/>
<name>A0A3D9Z5X1_9HYPH</name>
<evidence type="ECO:0000256" key="3">
    <source>
        <dbReference type="ARBA" id="ARBA00022679"/>
    </source>
</evidence>
<dbReference type="GO" id="GO:0031419">
    <property type="term" value="F:cobalamin binding"/>
    <property type="evidence" value="ECO:0007669"/>
    <property type="project" value="InterPro"/>
</dbReference>
<dbReference type="PANTHER" id="PTHR43409">
    <property type="entry name" value="ANAEROBIC MAGNESIUM-PROTOPORPHYRIN IX MONOMETHYL ESTER CYCLASE-RELATED"/>
    <property type="match status" value="1"/>
</dbReference>
<gene>
    <name evidence="11" type="ORF">DES32_0904</name>
</gene>
<evidence type="ECO:0000256" key="6">
    <source>
        <dbReference type="ARBA" id="ARBA00023004"/>
    </source>
</evidence>
<dbReference type="InterPro" id="IPR058240">
    <property type="entry name" value="rSAM_sf"/>
</dbReference>
<dbReference type="RefSeq" id="WP_115835411.1">
    <property type="nucleotide sequence ID" value="NZ_CP025086.1"/>
</dbReference>
<sequence>MRSRVIHLINPKTDSLTTRPIYFNRALYSPLAGLLAVAACIPRDQYEVILTDENIETIDFDIEADMVGISAMTSYVNRGYEIADKFRAKGVPVVMGGVHPSFMPKEALQHCDAVVIGEVELIMAKLLDDLKNGEMRGTYRAAGLHPMVGMAMPRYDLLKKNRYVNRTFVQTSRGCHQGCTFCAEPLMNGLKFRYRPVDEVIREMEECGERTISINDADFFGTPERPKEVMRALKGRGIKWQAGVTSKLAQDDEMLELAAESGCTLLSIGFESITRSTLTSVHKHVNRPDQFAALVEKVHSYGIMVFGLFMFGFDGDGLDVFDETVKFNIDANYDACAFSVLTPYPGTLTWYELRKANRIVSYDWTMYDQGHVTYLPTQMEPDELRVGHARAYENFYALPSMAKRFPWTGNRNRAQWAIYNAFMRKAAKTDHIDTIAPPTADPSVAPMPPLLPIKKEWRAAVLEAAGAPDPETSHLEPAPIACESDSQGAVAAE</sequence>
<dbReference type="PROSITE" id="PS51918">
    <property type="entry name" value="RADICAL_SAM"/>
    <property type="match status" value="1"/>
</dbReference>
<comment type="cofactor">
    <cofactor evidence="1">
        <name>[4Fe-4S] cluster</name>
        <dbReference type="ChEBI" id="CHEBI:49883"/>
    </cofactor>
</comment>
<feature type="domain" description="B12-binding" evidence="9">
    <location>
        <begin position="51"/>
        <end position="137"/>
    </location>
</feature>
<dbReference type="InterPro" id="IPR023404">
    <property type="entry name" value="rSAM_horseshoe"/>
</dbReference>
<dbReference type="Proteomes" id="UP000256900">
    <property type="component" value="Unassembled WGS sequence"/>
</dbReference>
<comment type="caution">
    <text evidence="11">The sequence shown here is derived from an EMBL/GenBank/DDBJ whole genome shotgun (WGS) entry which is preliminary data.</text>
</comment>
<dbReference type="CDD" id="cd02068">
    <property type="entry name" value="radical_SAM_B12_BD"/>
    <property type="match status" value="1"/>
</dbReference>
<dbReference type="PANTHER" id="PTHR43409:SF7">
    <property type="entry name" value="BLL1977 PROTEIN"/>
    <property type="match status" value="1"/>
</dbReference>
<dbReference type="GO" id="GO:0005829">
    <property type="term" value="C:cytosol"/>
    <property type="evidence" value="ECO:0007669"/>
    <property type="project" value="TreeGrafter"/>
</dbReference>
<dbReference type="InterPro" id="IPR006638">
    <property type="entry name" value="Elp3/MiaA/NifB-like_rSAM"/>
</dbReference>
<organism evidence="11 12">
    <name type="scientific">Methylovirgula ligni</name>
    <dbReference type="NCBI Taxonomy" id="569860"/>
    <lineage>
        <taxon>Bacteria</taxon>
        <taxon>Pseudomonadati</taxon>
        <taxon>Pseudomonadota</taxon>
        <taxon>Alphaproteobacteria</taxon>
        <taxon>Hyphomicrobiales</taxon>
        <taxon>Beijerinckiaceae</taxon>
        <taxon>Methylovirgula</taxon>
    </lineage>
</organism>
<keyword evidence="7" id="KW-0411">Iron-sulfur</keyword>
<keyword evidence="5" id="KW-0479">Metal-binding</keyword>
<evidence type="ECO:0000259" key="10">
    <source>
        <dbReference type="PROSITE" id="PS51918"/>
    </source>
</evidence>
<dbReference type="SUPFAM" id="SSF102114">
    <property type="entry name" value="Radical SAM enzymes"/>
    <property type="match status" value="1"/>
</dbReference>
<dbReference type="EMBL" id="QUMO01000001">
    <property type="protein sequence ID" value="REF89668.1"/>
    <property type="molecule type" value="Genomic_DNA"/>
</dbReference>
<dbReference type="Pfam" id="PF04055">
    <property type="entry name" value="Radical_SAM"/>
    <property type="match status" value="1"/>
</dbReference>
<dbReference type="InterPro" id="IPR006158">
    <property type="entry name" value="Cobalamin-bd"/>
</dbReference>
<evidence type="ECO:0000313" key="11">
    <source>
        <dbReference type="EMBL" id="REF89668.1"/>
    </source>
</evidence>
<evidence type="ECO:0000256" key="4">
    <source>
        <dbReference type="ARBA" id="ARBA00022691"/>
    </source>
</evidence>
<dbReference type="OrthoDB" id="9801424at2"/>
<dbReference type="SUPFAM" id="SSF52242">
    <property type="entry name" value="Cobalamin (vitamin B12)-binding domain"/>
    <property type="match status" value="1"/>
</dbReference>
<dbReference type="GO" id="GO:0003824">
    <property type="term" value="F:catalytic activity"/>
    <property type="evidence" value="ECO:0007669"/>
    <property type="project" value="InterPro"/>
</dbReference>
<feature type="region of interest" description="Disordered" evidence="8">
    <location>
        <begin position="465"/>
        <end position="493"/>
    </location>
</feature>
<evidence type="ECO:0000259" key="9">
    <source>
        <dbReference type="PROSITE" id="PS51332"/>
    </source>
</evidence>
<keyword evidence="3" id="KW-0808">Transferase</keyword>
<dbReference type="Gene3D" id="3.40.50.280">
    <property type="entry name" value="Cobalamin-binding domain"/>
    <property type="match status" value="1"/>
</dbReference>
<accession>A0A3D9Z5X1</accession>
<dbReference type="InterPro" id="IPR034466">
    <property type="entry name" value="Methyltransferase_Class_B"/>
</dbReference>
<protein>
    <submittedName>
        <fullName evidence="11">Radical SAM superfamily enzyme YgiQ (UPF0313 family)</fullName>
    </submittedName>
</protein>
<evidence type="ECO:0000256" key="8">
    <source>
        <dbReference type="SAM" id="MobiDB-lite"/>
    </source>
</evidence>
<evidence type="ECO:0000256" key="7">
    <source>
        <dbReference type="ARBA" id="ARBA00023014"/>
    </source>
</evidence>
<dbReference type="InterPro" id="IPR036724">
    <property type="entry name" value="Cobalamin-bd_sf"/>
</dbReference>
<dbReference type="SFLD" id="SFLDG01082">
    <property type="entry name" value="B12-binding_domain_containing"/>
    <property type="match status" value="1"/>
</dbReference>
<dbReference type="GO" id="GO:0046872">
    <property type="term" value="F:metal ion binding"/>
    <property type="evidence" value="ECO:0007669"/>
    <property type="project" value="UniProtKB-KW"/>
</dbReference>
<evidence type="ECO:0000256" key="1">
    <source>
        <dbReference type="ARBA" id="ARBA00001966"/>
    </source>
</evidence>
<dbReference type="SFLD" id="SFLDG01123">
    <property type="entry name" value="methyltransferase_(Class_B)"/>
    <property type="match status" value="1"/>
</dbReference>
<keyword evidence="2" id="KW-0489">Methyltransferase</keyword>
<dbReference type="AlphaFoldDB" id="A0A3D9Z5X1"/>
<dbReference type="SMART" id="SM00729">
    <property type="entry name" value="Elp3"/>
    <property type="match status" value="1"/>
</dbReference>
<dbReference type="InterPro" id="IPR007197">
    <property type="entry name" value="rSAM"/>
</dbReference>
<reference evidence="11 12" key="1">
    <citation type="submission" date="2018-08" db="EMBL/GenBank/DDBJ databases">
        <title>Genomic Encyclopedia of Type Strains, Phase IV (KMG-IV): sequencing the most valuable type-strain genomes for metagenomic binning, comparative biology and taxonomic classification.</title>
        <authorList>
            <person name="Goeker M."/>
        </authorList>
    </citation>
    <scope>NUCLEOTIDE SEQUENCE [LARGE SCALE GENOMIC DNA]</scope>
    <source>
        <strain evidence="11 12">BW863</strain>
    </source>
</reference>
<dbReference type="SFLD" id="SFLDS00029">
    <property type="entry name" value="Radical_SAM"/>
    <property type="match status" value="1"/>
</dbReference>
<dbReference type="InterPro" id="IPR051198">
    <property type="entry name" value="BchE-like"/>
</dbReference>
<dbReference type="PROSITE" id="PS51332">
    <property type="entry name" value="B12_BINDING"/>
    <property type="match status" value="1"/>
</dbReference>
<keyword evidence="6" id="KW-0408">Iron</keyword>
<dbReference type="Gene3D" id="3.80.30.20">
    <property type="entry name" value="tm_1862 like domain"/>
    <property type="match status" value="1"/>
</dbReference>
<dbReference type="Pfam" id="PF02310">
    <property type="entry name" value="B12-binding"/>
    <property type="match status" value="1"/>
</dbReference>
<evidence type="ECO:0000256" key="5">
    <source>
        <dbReference type="ARBA" id="ARBA00022723"/>
    </source>
</evidence>